<dbReference type="EMBL" id="LN515532">
    <property type="protein sequence ID" value="CEA15590.1"/>
    <property type="molecule type" value="Genomic_DNA"/>
</dbReference>
<evidence type="ECO:0000256" key="1">
    <source>
        <dbReference type="ARBA" id="ARBA00004141"/>
    </source>
</evidence>
<dbReference type="GO" id="GO:0016020">
    <property type="term" value="C:membrane"/>
    <property type="evidence" value="ECO:0007669"/>
    <property type="project" value="UniProtKB-SubCell"/>
</dbReference>
<dbReference type="STRING" id="1562970.ING2E5B_0826"/>
<dbReference type="CDD" id="cd17321">
    <property type="entry name" value="MFS_MMR_MDR_like"/>
    <property type="match status" value="1"/>
</dbReference>
<dbReference type="AlphaFoldDB" id="A0A098BY47"/>
<dbReference type="Gene3D" id="1.20.1720.10">
    <property type="entry name" value="Multidrug resistance protein D"/>
    <property type="match status" value="1"/>
</dbReference>
<dbReference type="HOGENOM" id="CLU_000960_28_3_10"/>
<sequence>MSYEYSLFMADKKTNLSILSVVAITSFMGTFLVSAVNIALPSIGSSLSLSAIELSWIITSFILGMALFMIPAGSWGDKSDNRKIFKFGLVLFIIASTACYFAPSGIWLIAARFIQGIGAAFSGTTGQAILVSSFPANKRGQVLGISVSAVYIGLALGPAVGGVLTEQFGWRILFSIAAILGIITLIVSIIFLKSDKSFIPDSKKGDIVGTLLFMSGLVALVYGSSQIPSTRGWVLMALSLILLVIFWRAESKLKYPMLDTSLFTHNRLFTFSSMAALINYTSTFAIGFFISLYLQKTLSLSPKEAGAVILAQPLMMAIFSPLVGKASDKIQPRYLATTGMAMCTMGLGMLAFLNASTPIWLIVTILIWVGLGFALFSSPNMNTIMSSVERNQYGQASGLAASMRVFGQIISMSIITLLISFNLGDQSIDAVSDQLFLKAMRWGFIIFTVIGVPGIYFSHFRGNVKKGV</sequence>
<feature type="transmembrane region" description="Helical" evidence="6">
    <location>
        <begin position="439"/>
        <end position="457"/>
    </location>
</feature>
<dbReference type="PANTHER" id="PTHR42718">
    <property type="entry name" value="MAJOR FACILITATOR SUPERFAMILY MULTIDRUG TRANSPORTER MFSC"/>
    <property type="match status" value="1"/>
</dbReference>
<feature type="transmembrane region" description="Helical" evidence="6">
    <location>
        <begin position="398"/>
        <end position="419"/>
    </location>
</feature>
<keyword evidence="9" id="KW-1185">Reference proteome</keyword>
<dbReference type="GO" id="GO:0022857">
    <property type="term" value="F:transmembrane transporter activity"/>
    <property type="evidence" value="ECO:0007669"/>
    <property type="project" value="InterPro"/>
</dbReference>
<comment type="subcellular location">
    <subcellularLocation>
        <location evidence="1">Membrane</location>
        <topology evidence="1">Multi-pass membrane protein</topology>
    </subcellularLocation>
</comment>
<feature type="transmembrane region" description="Helical" evidence="6">
    <location>
        <begin position="16"/>
        <end position="40"/>
    </location>
</feature>
<keyword evidence="2" id="KW-0813">Transport</keyword>
<keyword evidence="5 6" id="KW-0472">Membrane</keyword>
<feature type="transmembrane region" description="Helical" evidence="6">
    <location>
        <begin position="109"/>
        <end position="130"/>
    </location>
</feature>
<dbReference type="PRINTS" id="PR01036">
    <property type="entry name" value="TCRTETB"/>
</dbReference>
<evidence type="ECO:0000313" key="8">
    <source>
        <dbReference type="EMBL" id="CEA15590.1"/>
    </source>
</evidence>
<dbReference type="Proteomes" id="UP000032417">
    <property type="component" value="Chromosome 1"/>
</dbReference>
<name>A0A098BY47_9BACT</name>
<dbReference type="KEGG" id="pbt:ING2E5B_0826"/>
<gene>
    <name evidence="8" type="ORF">ING2E5B_0826</name>
</gene>
<protein>
    <submittedName>
        <fullName evidence="8">Transport protein</fullName>
    </submittedName>
</protein>
<dbReference type="InterPro" id="IPR036259">
    <property type="entry name" value="MFS_trans_sf"/>
</dbReference>
<evidence type="ECO:0000256" key="2">
    <source>
        <dbReference type="ARBA" id="ARBA00022448"/>
    </source>
</evidence>
<feature type="transmembrane region" description="Helical" evidence="6">
    <location>
        <begin position="359"/>
        <end position="377"/>
    </location>
</feature>
<dbReference type="Pfam" id="PF07690">
    <property type="entry name" value="MFS_1"/>
    <property type="match status" value="1"/>
</dbReference>
<dbReference type="PANTHER" id="PTHR42718:SF9">
    <property type="entry name" value="MAJOR FACILITATOR SUPERFAMILY MULTIDRUG TRANSPORTER MFSC"/>
    <property type="match status" value="1"/>
</dbReference>
<keyword evidence="4 6" id="KW-1133">Transmembrane helix</keyword>
<feature type="domain" description="Major facilitator superfamily (MFS) profile" evidence="7">
    <location>
        <begin position="18"/>
        <end position="466"/>
    </location>
</feature>
<dbReference type="SUPFAM" id="SSF103473">
    <property type="entry name" value="MFS general substrate transporter"/>
    <property type="match status" value="1"/>
</dbReference>
<organism evidence="8 9">
    <name type="scientific">Fermentimonas caenicola</name>
    <dbReference type="NCBI Taxonomy" id="1562970"/>
    <lineage>
        <taxon>Bacteria</taxon>
        <taxon>Pseudomonadati</taxon>
        <taxon>Bacteroidota</taxon>
        <taxon>Bacteroidia</taxon>
        <taxon>Bacteroidales</taxon>
        <taxon>Dysgonomonadaceae</taxon>
        <taxon>Fermentimonas</taxon>
    </lineage>
</organism>
<evidence type="ECO:0000256" key="4">
    <source>
        <dbReference type="ARBA" id="ARBA00022989"/>
    </source>
</evidence>
<dbReference type="PROSITE" id="PS50850">
    <property type="entry name" value="MFS"/>
    <property type="match status" value="1"/>
</dbReference>
<feature type="transmembrane region" description="Helical" evidence="6">
    <location>
        <begin position="334"/>
        <end position="353"/>
    </location>
</feature>
<evidence type="ECO:0000313" key="9">
    <source>
        <dbReference type="Proteomes" id="UP000032417"/>
    </source>
</evidence>
<dbReference type="InterPro" id="IPR011701">
    <property type="entry name" value="MFS"/>
</dbReference>
<feature type="transmembrane region" description="Helical" evidence="6">
    <location>
        <begin position="268"/>
        <end position="293"/>
    </location>
</feature>
<feature type="transmembrane region" description="Helical" evidence="6">
    <location>
        <begin position="230"/>
        <end position="247"/>
    </location>
</feature>
<feature type="transmembrane region" description="Helical" evidence="6">
    <location>
        <begin position="305"/>
        <end position="322"/>
    </location>
</feature>
<dbReference type="Gene3D" id="1.20.1250.20">
    <property type="entry name" value="MFS general substrate transporter like domains"/>
    <property type="match status" value="1"/>
</dbReference>
<proteinExistence type="predicted"/>
<dbReference type="InterPro" id="IPR020846">
    <property type="entry name" value="MFS_dom"/>
</dbReference>
<evidence type="ECO:0000259" key="7">
    <source>
        <dbReference type="PROSITE" id="PS50850"/>
    </source>
</evidence>
<feature type="transmembrane region" description="Helical" evidence="6">
    <location>
        <begin position="204"/>
        <end position="224"/>
    </location>
</feature>
<feature type="transmembrane region" description="Helical" evidence="6">
    <location>
        <begin position="142"/>
        <end position="164"/>
    </location>
</feature>
<feature type="transmembrane region" description="Helical" evidence="6">
    <location>
        <begin position="170"/>
        <end position="192"/>
    </location>
</feature>
<evidence type="ECO:0000256" key="6">
    <source>
        <dbReference type="SAM" id="Phobius"/>
    </source>
</evidence>
<feature type="transmembrane region" description="Helical" evidence="6">
    <location>
        <begin position="84"/>
        <end position="103"/>
    </location>
</feature>
<reference evidence="8 9" key="1">
    <citation type="submission" date="2014-08" db="EMBL/GenBank/DDBJ databases">
        <authorList>
            <person name="Wibberg D."/>
        </authorList>
    </citation>
    <scope>NUCLEOTIDE SEQUENCE [LARGE SCALE GENOMIC DNA]</scope>
    <source>
        <strain evidence="9">ING2-E5B</strain>
    </source>
</reference>
<keyword evidence="3 6" id="KW-0812">Transmembrane</keyword>
<evidence type="ECO:0000256" key="5">
    <source>
        <dbReference type="ARBA" id="ARBA00023136"/>
    </source>
</evidence>
<accession>A0A098BY47</accession>
<evidence type="ECO:0000256" key="3">
    <source>
        <dbReference type="ARBA" id="ARBA00022692"/>
    </source>
</evidence>
<feature type="transmembrane region" description="Helical" evidence="6">
    <location>
        <begin position="52"/>
        <end position="72"/>
    </location>
</feature>